<keyword evidence="8 12" id="KW-0862">Zinc</keyword>
<evidence type="ECO:0000256" key="1">
    <source>
        <dbReference type="ARBA" id="ARBA00001947"/>
    </source>
</evidence>
<dbReference type="NCBIfam" id="TIGR01354">
    <property type="entry name" value="cyt_deam_tetra"/>
    <property type="match status" value="1"/>
</dbReference>
<sequence>MTKEQLVQEAIIARKQTYSPYSKFGVGAALLMKDGKVIHGANIENASYGLSNCAERSALFQAYSLGYRKDDIVMMAITGDTLNPISPCGACRQVMNELLPKNTPIYLSNLTGKIKETSLKELLPYSFDEIEHHEDKL</sequence>
<accession>A0ABT2Y6L4</accession>
<evidence type="ECO:0000256" key="9">
    <source>
        <dbReference type="ARBA" id="ARBA00032005"/>
    </source>
</evidence>
<evidence type="ECO:0000256" key="2">
    <source>
        <dbReference type="ARBA" id="ARBA00003949"/>
    </source>
</evidence>
<evidence type="ECO:0000313" key="15">
    <source>
        <dbReference type="Proteomes" id="UP001177160"/>
    </source>
</evidence>
<keyword evidence="15" id="KW-1185">Reference proteome</keyword>
<dbReference type="InterPro" id="IPR002125">
    <property type="entry name" value="CMP_dCMP_dom"/>
</dbReference>
<comment type="similarity">
    <text evidence="3 12">Belongs to the cytidine and deoxycytidylate deaminase family.</text>
</comment>
<dbReference type="SUPFAM" id="SSF53927">
    <property type="entry name" value="Cytidine deaminase-like"/>
    <property type="match status" value="1"/>
</dbReference>
<gene>
    <name evidence="14" type="primary">cdd</name>
    <name evidence="14" type="ORF">N7548_04640</name>
</gene>
<evidence type="ECO:0000256" key="11">
    <source>
        <dbReference type="ARBA" id="ARBA00049558"/>
    </source>
</evidence>
<dbReference type="CDD" id="cd01283">
    <property type="entry name" value="cytidine_deaminase"/>
    <property type="match status" value="1"/>
</dbReference>
<dbReference type="InterPro" id="IPR050202">
    <property type="entry name" value="Cyt/Deoxycyt_deaminase"/>
</dbReference>
<dbReference type="InterPro" id="IPR016193">
    <property type="entry name" value="Cytidine_deaminase-like"/>
</dbReference>
<protein>
    <recommendedName>
        <fullName evidence="5 12">Cytidine deaminase</fullName>
        <ecNumber evidence="4 12">3.5.4.5</ecNumber>
    </recommendedName>
    <alternativeName>
        <fullName evidence="9 12">Cytidine aminohydrolase</fullName>
    </alternativeName>
</protein>
<dbReference type="GO" id="GO:0004126">
    <property type="term" value="F:cytidine deaminase activity"/>
    <property type="evidence" value="ECO:0007669"/>
    <property type="project" value="UniProtKB-EC"/>
</dbReference>
<proteinExistence type="inferred from homology"/>
<comment type="catalytic activity">
    <reaction evidence="11 12">
        <text>cytidine + H2O + H(+) = uridine + NH4(+)</text>
        <dbReference type="Rhea" id="RHEA:16069"/>
        <dbReference type="ChEBI" id="CHEBI:15377"/>
        <dbReference type="ChEBI" id="CHEBI:15378"/>
        <dbReference type="ChEBI" id="CHEBI:16704"/>
        <dbReference type="ChEBI" id="CHEBI:17562"/>
        <dbReference type="ChEBI" id="CHEBI:28938"/>
        <dbReference type="EC" id="3.5.4.5"/>
    </reaction>
</comment>
<evidence type="ECO:0000256" key="4">
    <source>
        <dbReference type="ARBA" id="ARBA00012783"/>
    </source>
</evidence>
<dbReference type="EMBL" id="JAOVQM010000003">
    <property type="protein sequence ID" value="MCV2232112.1"/>
    <property type="molecule type" value="Genomic_DNA"/>
</dbReference>
<comment type="caution">
    <text evidence="14">The sequence shown here is derived from an EMBL/GenBank/DDBJ whole genome shotgun (WGS) entry which is preliminary data.</text>
</comment>
<evidence type="ECO:0000256" key="8">
    <source>
        <dbReference type="ARBA" id="ARBA00022833"/>
    </source>
</evidence>
<dbReference type="Proteomes" id="UP001177160">
    <property type="component" value="Unassembled WGS sequence"/>
</dbReference>
<evidence type="ECO:0000256" key="10">
    <source>
        <dbReference type="ARBA" id="ARBA00049252"/>
    </source>
</evidence>
<keyword evidence="6 12" id="KW-0479">Metal-binding</keyword>
<dbReference type="InterPro" id="IPR006262">
    <property type="entry name" value="Cyt_deam_tetra"/>
</dbReference>
<evidence type="ECO:0000256" key="5">
    <source>
        <dbReference type="ARBA" id="ARBA00018266"/>
    </source>
</evidence>
<dbReference type="Pfam" id="PF00383">
    <property type="entry name" value="dCMP_cyt_deam_1"/>
    <property type="match status" value="1"/>
</dbReference>
<comment type="function">
    <text evidence="2 12">This enzyme scavenges exogenous and endogenous cytidine and 2'-deoxycytidine for UMP synthesis.</text>
</comment>
<comment type="catalytic activity">
    <reaction evidence="10 12">
        <text>2'-deoxycytidine + H2O + H(+) = 2'-deoxyuridine + NH4(+)</text>
        <dbReference type="Rhea" id="RHEA:13433"/>
        <dbReference type="ChEBI" id="CHEBI:15377"/>
        <dbReference type="ChEBI" id="CHEBI:15378"/>
        <dbReference type="ChEBI" id="CHEBI:15698"/>
        <dbReference type="ChEBI" id="CHEBI:16450"/>
        <dbReference type="ChEBI" id="CHEBI:28938"/>
        <dbReference type="EC" id="3.5.4.5"/>
    </reaction>
</comment>
<evidence type="ECO:0000256" key="12">
    <source>
        <dbReference type="RuleBase" id="RU364006"/>
    </source>
</evidence>
<reference evidence="14" key="1">
    <citation type="submission" date="2022-09" db="EMBL/GenBank/DDBJ databases">
        <title>Novel Mycoplasma species identified in domestic and wild animals.</title>
        <authorList>
            <person name="Volokhov D.V."/>
            <person name="Furtak V.A."/>
            <person name="Zagorodnyaya T.A."/>
        </authorList>
    </citation>
    <scope>NUCLEOTIDE SEQUENCE</scope>
    <source>
        <strain evidence="14">Oakley</strain>
    </source>
</reference>
<organism evidence="14 15">
    <name type="scientific">Paracholeplasma manati</name>
    <dbReference type="NCBI Taxonomy" id="591373"/>
    <lineage>
        <taxon>Bacteria</taxon>
        <taxon>Bacillati</taxon>
        <taxon>Mycoplasmatota</taxon>
        <taxon>Mollicutes</taxon>
        <taxon>Acholeplasmatales</taxon>
        <taxon>Acholeplasmataceae</taxon>
        <taxon>Paracholeplasma</taxon>
    </lineage>
</organism>
<dbReference type="RefSeq" id="WP_263608289.1">
    <property type="nucleotide sequence ID" value="NZ_JAOVQM010000003.1"/>
</dbReference>
<name>A0ABT2Y6L4_9MOLU</name>
<dbReference type="InterPro" id="IPR016192">
    <property type="entry name" value="APOBEC/CMP_deaminase_Zn-bd"/>
</dbReference>
<evidence type="ECO:0000313" key="14">
    <source>
        <dbReference type="EMBL" id="MCV2232112.1"/>
    </source>
</evidence>
<dbReference type="EC" id="3.5.4.5" evidence="4 12"/>
<evidence type="ECO:0000256" key="7">
    <source>
        <dbReference type="ARBA" id="ARBA00022801"/>
    </source>
</evidence>
<evidence type="ECO:0000259" key="13">
    <source>
        <dbReference type="PROSITE" id="PS51747"/>
    </source>
</evidence>
<feature type="domain" description="CMP/dCMP-type deaminase" evidence="13">
    <location>
        <begin position="1"/>
        <end position="130"/>
    </location>
</feature>
<evidence type="ECO:0000256" key="6">
    <source>
        <dbReference type="ARBA" id="ARBA00022723"/>
    </source>
</evidence>
<dbReference type="PROSITE" id="PS51747">
    <property type="entry name" value="CYT_DCMP_DEAMINASES_2"/>
    <property type="match status" value="1"/>
</dbReference>
<comment type="cofactor">
    <cofactor evidence="1 12">
        <name>Zn(2+)</name>
        <dbReference type="ChEBI" id="CHEBI:29105"/>
    </cofactor>
</comment>
<dbReference type="PANTHER" id="PTHR11644:SF2">
    <property type="entry name" value="CYTIDINE DEAMINASE"/>
    <property type="match status" value="1"/>
</dbReference>
<dbReference type="PROSITE" id="PS00903">
    <property type="entry name" value="CYT_DCMP_DEAMINASES_1"/>
    <property type="match status" value="1"/>
</dbReference>
<evidence type="ECO:0000256" key="3">
    <source>
        <dbReference type="ARBA" id="ARBA00006576"/>
    </source>
</evidence>
<dbReference type="Gene3D" id="3.40.140.10">
    <property type="entry name" value="Cytidine Deaminase, domain 2"/>
    <property type="match status" value="1"/>
</dbReference>
<dbReference type="NCBIfam" id="NF004064">
    <property type="entry name" value="PRK05578.1"/>
    <property type="match status" value="1"/>
</dbReference>
<dbReference type="PANTHER" id="PTHR11644">
    <property type="entry name" value="CYTIDINE DEAMINASE"/>
    <property type="match status" value="1"/>
</dbReference>
<keyword evidence="7 12" id="KW-0378">Hydrolase</keyword>